<evidence type="ECO:0000256" key="2">
    <source>
        <dbReference type="SAM" id="SignalP"/>
    </source>
</evidence>
<dbReference type="SUPFAM" id="SSF53474">
    <property type="entry name" value="alpha/beta-Hydrolases"/>
    <property type="match status" value="1"/>
</dbReference>
<evidence type="ECO:0000313" key="4">
    <source>
        <dbReference type="Proteomes" id="UP001250662"/>
    </source>
</evidence>
<keyword evidence="4" id="KW-1185">Reference proteome</keyword>
<dbReference type="InterPro" id="IPR029058">
    <property type="entry name" value="AB_hydrolase_fold"/>
</dbReference>
<sequence length="256" mass="28932">MRSFFIVVIAIVLFFSNINAQDTSSYQKEIFELDNRAMPYRLLLPKDFDENKQYPFILVLHGAGERGNDNESQLVHGSNLFLKNEVREKYPAIVVFPQCATNSTWASIGYGGNGQFTYYKKGQPTNDMLLLEGLIKSLKKKYKINKDQMYVGGLSMGGMGTFELVRRNPKMFIAAFPICGGANPAIANRIKKTHWWVFHGDADKVVPSKYSTSMVNALQNVDSDVTYSLYPNVGHNSWDNAFAEAELLPWLFSISK</sequence>
<keyword evidence="1 2" id="KW-0732">Signal</keyword>
<keyword evidence="3" id="KW-0378">Hydrolase</keyword>
<dbReference type="Gene3D" id="3.40.50.1820">
    <property type="entry name" value="alpha/beta hydrolase"/>
    <property type="match status" value="1"/>
</dbReference>
<dbReference type="Proteomes" id="UP001250662">
    <property type="component" value="Unassembled WGS sequence"/>
</dbReference>
<gene>
    <name evidence="3" type="ORF">RM520_10820</name>
</gene>
<dbReference type="PANTHER" id="PTHR43037">
    <property type="entry name" value="UNNAMED PRODUCT-RELATED"/>
    <property type="match status" value="1"/>
</dbReference>
<dbReference type="Pfam" id="PF00756">
    <property type="entry name" value="Esterase"/>
    <property type="match status" value="1"/>
</dbReference>
<evidence type="ECO:0000313" key="3">
    <source>
        <dbReference type="EMBL" id="MDT0622119.1"/>
    </source>
</evidence>
<evidence type="ECO:0000256" key="1">
    <source>
        <dbReference type="ARBA" id="ARBA00022729"/>
    </source>
</evidence>
<dbReference type="GO" id="GO:0016787">
    <property type="term" value="F:hydrolase activity"/>
    <property type="evidence" value="ECO:0007669"/>
    <property type="project" value="UniProtKB-KW"/>
</dbReference>
<comment type="caution">
    <text evidence="3">The sequence shown here is derived from an EMBL/GenBank/DDBJ whole genome shotgun (WGS) entry which is preliminary data.</text>
</comment>
<proteinExistence type="predicted"/>
<dbReference type="PANTHER" id="PTHR43037:SF1">
    <property type="entry name" value="BLL1128 PROTEIN"/>
    <property type="match status" value="1"/>
</dbReference>
<organism evidence="3 4">
    <name type="scientific">Croceitalea vernalis</name>
    <dbReference type="NCBI Taxonomy" id="3075599"/>
    <lineage>
        <taxon>Bacteria</taxon>
        <taxon>Pseudomonadati</taxon>
        <taxon>Bacteroidota</taxon>
        <taxon>Flavobacteriia</taxon>
        <taxon>Flavobacteriales</taxon>
        <taxon>Flavobacteriaceae</taxon>
        <taxon>Croceitalea</taxon>
    </lineage>
</organism>
<dbReference type="RefSeq" id="WP_311388027.1">
    <property type="nucleotide sequence ID" value="NZ_JAVRHU010000003.1"/>
</dbReference>
<reference evidence="3 4" key="1">
    <citation type="submission" date="2023-09" db="EMBL/GenBank/DDBJ databases">
        <authorList>
            <person name="Rey-Velasco X."/>
        </authorList>
    </citation>
    <scope>NUCLEOTIDE SEQUENCE [LARGE SCALE GENOMIC DNA]</scope>
    <source>
        <strain evidence="3 4">P007</strain>
    </source>
</reference>
<dbReference type="InterPro" id="IPR050955">
    <property type="entry name" value="Plant_Biomass_Hydrol_Est"/>
</dbReference>
<feature type="signal peptide" evidence="2">
    <location>
        <begin position="1"/>
        <end position="20"/>
    </location>
</feature>
<dbReference type="InterPro" id="IPR000801">
    <property type="entry name" value="Esterase-like"/>
</dbReference>
<name>A0ABU3BJ00_9FLAO</name>
<protein>
    <submittedName>
        <fullName evidence="3">Alpha/beta hydrolase-fold protein</fullName>
    </submittedName>
</protein>
<dbReference type="EMBL" id="JAVRHU010000003">
    <property type="protein sequence ID" value="MDT0622119.1"/>
    <property type="molecule type" value="Genomic_DNA"/>
</dbReference>
<accession>A0ABU3BJ00</accession>
<feature type="chain" id="PRO_5047022537" evidence="2">
    <location>
        <begin position="21"/>
        <end position="256"/>
    </location>
</feature>